<keyword evidence="2" id="KW-0732">Signal</keyword>
<proteinExistence type="predicted"/>
<evidence type="ECO:0000256" key="1">
    <source>
        <dbReference type="SAM" id="Phobius"/>
    </source>
</evidence>
<comment type="caution">
    <text evidence="3">The sequence shown here is derived from an EMBL/GenBank/DDBJ whole genome shotgun (WGS) entry which is preliminary data.</text>
</comment>
<evidence type="ECO:0000256" key="2">
    <source>
        <dbReference type="SAM" id="SignalP"/>
    </source>
</evidence>
<keyword evidence="1" id="KW-0812">Transmembrane</keyword>
<dbReference type="AlphaFoldDB" id="A0A8S3UT45"/>
<feature type="chain" id="PRO_5035757112" evidence="2">
    <location>
        <begin position="23"/>
        <end position="210"/>
    </location>
</feature>
<dbReference type="Proteomes" id="UP000683360">
    <property type="component" value="Unassembled WGS sequence"/>
</dbReference>
<dbReference type="OrthoDB" id="6123676at2759"/>
<organism evidence="3 4">
    <name type="scientific">Mytilus edulis</name>
    <name type="common">Blue mussel</name>
    <dbReference type="NCBI Taxonomy" id="6550"/>
    <lineage>
        <taxon>Eukaryota</taxon>
        <taxon>Metazoa</taxon>
        <taxon>Spiralia</taxon>
        <taxon>Lophotrochozoa</taxon>
        <taxon>Mollusca</taxon>
        <taxon>Bivalvia</taxon>
        <taxon>Autobranchia</taxon>
        <taxon>Pteriomorphia</taxon>
        <taxon>Mytilida</taxon>
        <taxon>Mytiloidea</taxon>
        <taxon>Mytilidae</taxon>
        <taxon>Mytilinae</taxon>
        <taxon>Mytilus</taxon>
    </lineage>
</organism>
<name>A0A8S3UT45_MYTED</name>
<accession>A0A8S3UT45</accession>
<evidence type="ECO:0000313" key="4">
    <source>
        <dbReference type="Proteomes" id="UP000683360"/>
    </source>
</evidence>
<feature type="signal peptide" evidence="2">
    <location>
        <begin position="1"/>
        <end position="22"/>
    </location>
</feature>
<feature type="transmembrane region" description="Helical" evidence="1">
    <location>
        <begin position="104"/>
        <end position="125"/>
    </location>
</feature>
<evidence type="ECO:0000313" key="3">
    <source>
        <dbReference type="EMBL" id="CAG2248563.1"/>
    </source>
</evidence>
<keyword evidence="1" id="KW-0472">Membrane</keyword>
<keyword evidence="4" id="KW-1185">Reference proteome</keyword>
<sequence>METAKVLSCAIMMCFLIHMADAFCRPYPSTGNNPSNCTYKGVVVALNSTHTDYNICTEITCQADGSMFICGIGINAGRSLPPDGCVTIKGDKCELLIMGMAKCVLSFVILSCYVHVIISFCRFALPKDHSPKNCTYQDSVVALGDSLEDYESCIRIGCSANGVMHICGIGINAGVFQPPPGCRVIKGDKCAPKLVDVNDNSIECHPKVDE</sequence>
<gene>
    <name evidence="3" type="ORF">MEDL_60430</name>
</gene>
<keyword evidence="1" id="KW-1133">Transmembrane helix</keyword>
<reference evidence="3" key="1">
    <citation type="submission" date="2021-03" db="EMBL/GenBank/DDBJ databases">
        <authorList>
            <person name="Bekaert M."/>
        </authorList>
    </citation>
    <scope>NUCLEOTIDE SEQUENCE</scope>
</reference>
<dbReference type="EMBL" id="CAJPWZ010002944">
    <property type="protein sequence ID" value="CAG2248563.1"/>
    <property type="molecule type" value="Genomic_DNA"/>
</dbReference>
<protein>
    <submittedName>
        <fullName evidence="3">Uncharacterized protein</fullName>
    </submittedName>
</protein>